<dbReference type="AlphaFoldDB" id="A0A3E5BL84"/>
<dbReference type="Pfam" id="PF21368">
    <property type="entry name" value="AI2M-like_HNH"/>
    <property type="match status" value="1"/>
</dbReference>
<gene>
    <name evidence="2" type="ORF">DXB65_04690</name>
</gene>
<dbReference type="Proteomes" id="UP000260983">
    <property type="component" value="Unassembled WGS sequence"/>
</dbReference>
<proteinExistence type="predicted"/>
<evidence type="ECO:0000259" key="1">
    <source>
        <dbReference type="Pfam" id="PF21368"/>
    </source>
</evidence>
<dbReference type="InterPro" id="IPR049030">
    <property type="entry name" value="AI2M-like_HNH"/>
</dbReference>
<protein>
    <recommendedName>
        <fullName evidence="1">AI2M/AI1M-like HNH endonuclease domain-containing protein</fullName>
    </recommendedName>
</protein>
<name>A0A3E5BL84_9BACE</name>
<reference evidence="2 3" key="1">
    <citation type="submission" date="2018-08" db="EMBL/GenBank/DDBJ databases">
        <title>A genome reference for cultivated species of the human gut microbiota.</title>
        <authorList>
            <person name="Zou Y."/>
            <person name="Xue W."/>
            <person name="Luo G."/>
        </authorList>
    </citation>
    <scope>NUCLEOTIDE SEQUENCE [LARGE SCALE GENOMIC DNA]</scope>
    <source>
        <strain evidence="2 3">OM05-15BH</strain>
    </source>
</reference>
<organism evidence="2 3">
    <name type="scientific">Bacteroides oleiciplenus</name>
    <dbReference type="NCBI Taxonomy" id="626931"/>
    <lineage>
        <taxon>Bacteria</taxon>
        <taxon>Pseudomonadati</taxon>
        <taxon>Bacteroidota</taxon>
        <taxon>Bacteroidia</taxon>
        <taxon>Bacteroidales</taxon>
        <taxon>Bacteroidaceae</taxon>
        <taxon>Bacteroides</taxon>
    </lineage>
</organism>
<accession>A0A3E5BL84</accession>
<dbReference type="EMBL" id="QSUL01000003">
    <property type="protein sequence ID" value="RGN38145.1"/>
    <property type="molecule type" value="Genomic_DNA"/>
</dbReference>
<evidence type="ECO:0000313" key="2">
    <source>
        <dbReference type="EMBL" id="RGN38145.1"/>
    </source>
</evidence>
<sequence length="66" mass="7869">MYHYGFKRKAKVKVAHFDNMPRSKYNLTRTSLIDKLQARKCKYCGITKDLKIYHVHKLKNLKGKLT</sequence>
<comment type="caution">
    <text evidence="2">The sequence shown here is derived from an EMBL/GenBank/DDBJ whole genome shotgun (WGS) entry which is preliminary data.</text>
</comment>
<feature type="domain" description="AI2M/AI1M-like HNH endonuclease" evidence="1">
    <location>
        <begin position="41"/>
        <end position="64"/>
    </location>
</feature>
<evidence type="ECO:0000313" key="3">
    <source>
        <dbReference type="Proteomes" id="UP000260983"/>
    </source>
</evidence>